<dbReference type="OrthoDB" id="9792518at2"/>
<dbReference type="InterPro" id="IPR023198">
    <property type="entry name" value="PGP-like_dom2"/>
</dbReference>
<proteinExistence type="inferred from homology"/>
<dbReference type="PANTHER" id="PTHR43434">
    <property type="entry name" value="PHOSPHOGLYCOLATE PHOSPHATASE"/>
    <property type="match status" value="1"/>
</dbReference>
<dbReference type="Pfam" id="PF13419">
    <property type="entry name" value="HAD_2"/>
    <property type="match status" value="1"/>
</dbReference>
<keyword evidence="6" id="KW-1185">Reference proteome</keyword>
<dbReference type="SFLD" id="SFLDG01129">
    <property type="entry name" value="C1.5:_HAD__Beta-PGM__Phosphata"/>
    <property type="match status" value="1"/>
</dbReference>
<evidence type="ECO:0000313" key="5">
    <source>
        <dbReference type="EMBL" id="PJZ86090.1"/>
    </source>
</evidence>
<dbReference type="InterPro" id="IPR041492">
    <property type="entry name" value="HAD_2"/>
</dbReference>
<dbReference type="GO" id="GO:0006281">
    <property type="term" value="P:DNA repair"/>
    <property type="evidence" value="ECO:0007669"/>
    <property type="project" value="TreeGrafter"/>
</dbReference>
<evidence type="ECO:0000256" key="1">
    <source>
        <dbReference type="ARBA" id="ARBA00000830"/>
    </source>
</evidence>
<dbReference type="PANTHER" id="PTHR43434:SF1">
    <property type="entry name" value="PHOSPHOGLYCOLATE PHOSPHATASE"/>
    <property type="match status" value="1"/>
</dbReference>
<dbReference type="EC" id="3.1.3.18" evidence="4"/>
<evidence type="ECO:0000313" key="6">
    <source>
        <dbReference type="Proteomes" id="UP000232145"/>
    </source>
</evidence>
<dbReference type="InterPro" id="IPR023214">
    <property type="entry name" value="HAD_sf"/>
</dbReference>
<gene>
    <name evidence="5" type="ORF">CH364_07910</name>
</gene>
<dbReference type="AlphaFoldDB" id="A0A2N0AP89"/>
<dbReference type="EMBL" id="NPDX01000001">
    <property type="protein sequence ID" value="PJZ86090.1"/>
    <property type="molecule type" value="Genomic_DNA"/>
</dbReference>
<comment type="similarity">
    <text evidence="3">Belongs to the HAD-like hydrolase superfamily. CbbY/CbbZ/Gph/YieH family.</text>
</comment>
<dbReference type="GO" id="GO:0005829">
    <property type="term" value="C:cytosol"/>
    <property type="evidence" value="ECO:0007669"/>
    <property type="project" value="TreeGrafter"/>
</dbReference>
<comment type="pathway">
    <text evidence="2">Organic acid metabolism; glycolate biosynthesis; glycolate from 2-phosphoglycolate: step 1/1.</text>
</comment>
<dbReference type="InterPro" id="IPR036412">
    <property type="entry name" value="HAD-like_sf"/>
</dbReference>
<comment type="caution">
    <text evidence="5">The sequence shown here is derived from an EMBL/GenBank/DDBJ whole genome shotgun (WGS) entry which is preliminary data.</text>
</comment>
<evidence type="ECO:0000256" key="3">
    <source>
        <dbReference type="ARBA" id="ARBA00006171"/>
    </source>
</evidence>
<sequence length="224" mass="25188">MQENRLGEIRMVAFDVDGTLFSSESIIFKTYVQAIEEFAQKTGKITSLPSHDQIMNEIGKPVRTIFKNLLPELPESERDQISGRVLDLLCDSIRSGGGDFYAGVGSTIHYLKEKGYTITCASNGRKAYIETVLDTAGVLQYFEPIVVINQDTIHTKGEILAEYVRKYNLEPNAIAMIGDRHSDWEAARENGCPFGFCTYGHGLPGEIPDFDWKFDDLPTLKEFF</sequence>
<evidence type="ECO:0000256" key="4">
    <source>
        <dbReference type="ARBA" id="ARBA00013078"/>
    </source>
</evidence>
<protein>
    <recommendedName>
        <fullName evidence="4">phosphoglycolate phosphatase</fullName>
        <ecNumber evidence="4">3.1.3.18</ecNumber>
    </recommendedName>
</protein>
<dbReference type="InterPro" id="IPR050155">
    <property type="entry name" value="HAD-like_hydrolase_sf"/>
</dbReference>
<dbReference type="GO" id="GO:0008967">
    <property type="term" value="F:phosphoglycolate phosphatase activity"/>
    <property type="evidence" value="ECO:0007669"/>
    <property type="project" value="UniProtKB-EC"/>
</dbReference>
<comment type="catalytic activity">
    <reaction evidence="1">
        <text>2-phosphoglycolate + H2O = glycolate + phosphate</text>
        <dbReference type="Rhea" id="RHEA:14369"/>
        <dbReference type="ChEBI" id="CHEBI:15377"/>
        <dbReference type="ChEBI" id="CHEBI:29805"/>
        <dbReference type="ChEBI" id="CHEBI:43474"/>
        <dbReference type="ChEBI" id="CHEBI:58033"/>
        <dbReference type="EC" id="3.1.3.18"/>
    </reaction>
</comment>
<dbReference type="Gene3D" id="3.40.50.1000">
    <property type="entry name" value="HAD superfamily/HAD-like"/>
    <property type="match status" value="1"/>
</dbReference>
<dbReference type="SUPFAM" id="SSF56784">
    <property type="entry name" value="HAD-like"/>
    <property type="match status" value="1"/>
</dbReference>
<dbReference type="Gene3D" id="1.10.150.240">
    <property type="entry name" value="Putative phosphatase, domain 2"/>
    <property type="match status" value="1"/>
</dbReference>
<organism evidence="5 6">
    <name type="scientific">Leptospira harrisiae</name>
    <dbReference type="NCBI Taxonomy" id="2023189"/>
    <lineage>
        <taxon>Bacteria</taxon>
        <taxon>Pseudomonadati</taxon>
        <taxon>Spirochaetota</taxon>
        <taxon>Spirochaetia</taxon>
        <taxon>Leptospirales</taxon>
        <taxon>Leptospiraceae</taxon>
        <taxon>Leptospira</taxon>
    </lineage>
</organism>
<reference evidence="5 6" key="1">
    <citation type="submission" date="2017-07" db="EMBL/GenBank/DDBJ databases">
        <title>Leptospira spp. isolated from tropical soils.</title>
        <authorList>
            <person name="Thibeaux R."/>
            <person name="Iraola G."/>
            <person name="Ferres I."/>
            <person name="Bierque E."/>
            <person name="Girault D."/>
            <person name="Soupe-Gilbert M.-E."/>
            <person name="Picardeau M."/>
            <person name="Goarant C."/>
        </authorList>
    </citation>
    <scope>NUCLEOTIDE SEQUENCE [LARGE SCALE GENOMIC DNA]</scope>
    <source>
        <strain evidence="5 6">FH2-B-A1</strain>
    </source>
</reference>
<name>A0A2N0AP89_9LEPT</name>
<dbReference type="SFLD" id="SFLDS00003">
    <property type="entry name" value="Haloacid_Dehalogenase"/>
    <property type="match status" value="1"/>
</dbReference>
<evidence type="ECO:0000256" key="2">
    <source>
        <dbReference type="ARBA" id="ARBA00004818"/>
    </source>
</evidence>
<accession>A0A2N0AP89</accession>
<dbReference type="Proteomes" id="UP000232145">
    <property type="component" value="Unassembled WGS sequence"/>
</dbReference>